<sequence length="97" mass="11703">MWELLRSFFAESYLVKNEYSSLFSFFGKRWKSLKKKESQRFAVPPKSNPMIATILKNIRILLYSDPVLLRNERLYFVKRDFPSRFIFILKLTKGILF</sequence>
<name>A0A2M9YMC8_9LEPT</name>
<gene>
    <name evidence="2" type="ORF">CH376_18230</name>
    <name evidence="1" type="ORF">CH380_13055</name>
</gene>
<reference evidence="3 4" key="1">
    <citation type="submission" date="2017-07" db="EMBL/GenBank/DDBJ databases">
        <title>Leptospira spp. isolated from tropical soils.</title>
        <authorList>
            <person name="Thibeaux R."/>
            <person name="Iraola G."/>
            <person name="Ferres I."/>
            <person name="Bierque E."/>
            <person name="Girault D."/>
            <person name="Soupe-Gilbert M.-E."/>
            <person name="Picardeau M."/>
            <person name="Goarant C."/>
        </authorList>
    </citation>
    <scope>NUCLEOTIDE SEQUENCE [LARGE SCALE GENOMIC DNA]</scope>
    <source>
        <strain evidence="1 4">FH2-B-C1</strain>
        <strain evidence="2 3">FH2-B-D1</strain>
    </source>
</reference>
<protein>
    <submittedName>
        <fullName evidence="1">Uncharacterized protein</fullName>
    </submittedName>
</protein>
<proteinExistence type="predicted"/>
<dbReference type="EMBL" id="NPDU01000060">
    <property type="protein sequence ID" value="PJZ60496.1"/>
    <property type="molecule type" value="Genomic_DNA"/>
</dbReference>
<evidence type="ECO:0000313" key="4">
    <source>
        <dbReference type="Proteomes" id="UP000232188"/>
    </source>
</evidence>
<accession>A0A2M9YMC8</accession>
<organism evidence="1 4">
    <name type="scientific">Leptospira adleri</name>
    <dbReference type="NCBI Taxonomy" id="2023186"/>
    <lineage>
        <taxon>Bacteria</taxon>
        <taxon>Pseudomonadati</taxon>
        <taxon>Spirochaetota</taxon>
        <taxon>Spirochaetia</taxon>
        <taxon>Leptospirales</taxon>
        <taxon>Leptospiraceae</taxon>
        <taxon>Leptospira</taxon>
    </lineage>
</organism>
<dbReference type="Proteomes" id="UP000232149">
    <property type="component" value="Unassembled WGS sequence"/>
</dbReference>
<comment type="caution">
    <text evidence="1">The sequence shown here is derived from an EMBL/GenBank/DDBJ whole genome shotgun (WGS) entry which is preliminary data.</text>
</comment>
<evidence type="ECO:0000313" key="1">
    <source>
        <dbReference type="EMBL" id="PJZ52682.1"/>
    </source>
</evidence>
<dbReference type="AlphaFoldDB" id="A0A2M9YMC8"/>
<keyword evidence="3" id="KW-1185">Reference proteome</keyword>
<evidence type="ECO:0000313" key="3">
    <source>
        <dbReference type="Proteomes" id="UP000232149"/>
    </source>
</evidence>
<dbReference type="Proteomes" id="UP000232188">
    <property type="component" value="Unassembled WGS sequence"/>
</dbReference>
<dbReference type="EMBL" id="NPDV01000011">
    <property type="protein sequence ID" value="PJZ52682.1"/>
    <property type="molecule type" value="Genomic_DNA"/>
</dbReference>
<evidence type="ECO:0000313" key="2">
    <source>
        <dbReference type="EMBL" id="PJZ60496.1"/>
    </source>
</evidence>